<evidence type="ECO:0000256" key="4">
    <source>
        <dbReference type="ARBA" id="ARBA00022989"/>
    </source>
</evidence>
<keyword evidence="3 7" id="KW-0812">Transmembrane</keyword>
<protein>
    <submittedName>
        <fullName evidence="10">ABC transporter permease</fullName>
    </submittedName>
</protein>
<dbReference type="RefSeq" id="WP_413265874.1">
    <property type="nucleotide sequence ID" value="NZ_JBHFNR010000190.1"/>
</dbReference>
<evidence type="ECO:0000313" key="10">
    <source>
        <dbReference type="EMBL" id="MFB2896244.1"/>
    </source>
</evidence>
<name>A0ABV4XWX5_9CYAN</name>
<accession>A0ABV4XWX5</accession>
<dbReference type="InterPro" id="IPR003838">
    <property type="entry name" value="ABC3_permease_C"/>
</dbReference>
<dbReference type="Proteomes" id="UP001576784">
    <property type="component" value="Unassembled WGS sequence"/>
</dbReference>
<dbReference type="PANTHER" id="PTHR30572:SF4">
    <property type="entry name" value="ABC TRANSPORTER PERMEASE YTRF"/>
    <property type="match status" value="1"/>
</dbReference>
<evidence type="ECO:0000256" key="2">
    <source>
        <dbReference type="ARBA" id="ARBA00022475"/>
    </source>
</evidence>
<comment type="subcellular location">
    <subcellularLocation>
        <location evidence="1">Cell membrane</location>
        <topology evidence="1">Multi-pass membrane protein</topology>
    </subcellularLocation>
</comment>
<feature type="transmembrane region" description="Helical" evidence="7">
    <location>
        <begin position="290"/>
        <end position="319"/>
    </location>
</feature>
<evidence type="ECO:0000256" key="5">
    <source>
        <dbReference type="ARBA" id="ARBA00023136"/>
    </source>
</evidence>
<feature type="transmembrane region" description="Helical" evidence="7">
    <location>
        <begin position="340"/>
        <end position="369"/>
    </location>
</feature>
<organism evidence="10 11">
    <name type="scientific">Floridaenema flaviceps BLCC-F50</name>
    <dbReference type="NCBI Taxonomy" id="3153642"/>
    <lineage>
        <taxon>Bacteria</taxon>
        <taxon>Bacillati</taxon>
        <taxon>Cyanobacteriota</taxon>
        <taxon>Cyanophyceae</taxon>
        <taxon>Oscillatoriophycideae</taxon>
        <taxon>Aerosakkonematales</taxon>
        <taxon>Aerosakkonemataceae</taxon>
        <taxon>Floridanema</taxon>
        <taxon>Floridanema flaviceps</taxon>
    </lineage>
</organism>
<gene>
    <name evidence="10" type="ORF">ACE1CI_25315</name>
</gene>
<feature type="domain" description="ABC3 transporter permease C-terminal" evidence="8">
    <location>
        <begin position="300"/>
        <end position="413"/>
    </location>
</feature>
<feature type="transmembrane region" description="Helical" evidence="7">
    <location>
        <begin position="375"/>
        <end position="403"/>
    </location>
</feature>
<dbReference type="EMBL" id="JBHFNR010000190">
    <property type="protein sequence ID" value="MFB2896244.1"/>
    <property type="molecule type" value="Genomic_DNA"/>
</dbReference>
<evidence type="ECO:0000259" key="8">
    <source>
        <dbReference type="Pfam" id="PF02687"/>
    </source>
</evidence>
<dbReference type="Pfam" id="PF02687">
    <property type="entry name" value="FtsX"/>
    <property type="match status" value="1"/>
</dbReference>
<feature type="transmembrane region" description="Helical" evidence="7">
    <location>
        <begin position="34"/>
        <end position="56"/>
    </location>
</feature>
<comment type="similarity">
    <text evidence="6">Belongs to the ABC-4 integral membrane protein family.</text>
</comment>
<dbReference type="InterPro" id="IPR025857">
    <property type="entry name" value="MacB_PCD"/>
</dbReference>
<evidence type="ECO:0000259" key="9">
    <source>
        <dbReference type="Pfam" id="PF12704"/>
    </source>
</evidence>
<keyword evidence="5 7" id="KW-0472">Membrane</keyword>
<keyword evidence="4 7" id="KW-1133">Transmembrane helix</keyword>
<proteinExistence type="inferred from homology"/>
<evidence type="ECO:0000256" key="7">
    <source>
        <dbReference type="SAM" id="Phobius"/>
    </source>
</evidence>
<comment type="caution">
    <text evidence="10">The sequence shown here is derived from an EMBL/GenBank/DDBJ whole genome shotgun (WGS) entry which is preliminary data.</text>
</comment>
<keyword evidence="2" id="KW-1003">Cell membrane</keyword>
<keyword evidence="11" id="KW-1185">Reference proteome</keyword>
<feature type="domain" description="MacB-like periplasmic core" evidence="9">
    <location>
        <begin position="32"/>
        <end position="259"/>
    </location>
</feature>
<evidence type="ECO:0000256" key="3">
    <source>
        <dbReference type="ARBA" id="ARBA00022692"/>
    </source>
</evidence>
<evidence type="ECO:0000256" key="1">
    <source>
        <dbReference type="ARBA" id="ARBA00004651"/>
    </source>
</evidence>
<dbReference type="InterPro" id="IPR050250">
    <property type="entry name" value="Macrolide_Exporter_MacB"/>
</dbReference>
<evidence type="ECO:0000256" key="6">
    <source>
        <dbReference type="ARBA" id="ARBA00038076"/>
    </source>
</evidence>
<dbReference type="Pfam" id="PF12704">
    <property type="entry name" value="MacB_PCD"/>
    <property type="match status" value="1"/>
</dbReference>
<reference evidence="10 11" key="1">
    <citation type="submission" date="2024-09" db="EMBL/GenBank/DDBJ databases">
        <title>Floridaenema gen nov. (Aerosakkonemataceae, Aerosakkonematales ord. nov., Cyanobacteria) from benthic tropical and subtropical fresh waters, with the description of four new species.</title>
        <authorList>
            <person name="Moretto J.A."/>
            <person name="Berthold D.E."/>
            <person name="Lefler F.W."/>
            <person name="Huang I.-S."/>
            <person name="Laughinghouse H. IV."/>
        </authorList>
    </citation>
    <scope>NUCLEOTIDE SEQUENCE [LARGE SCALE GENOMIC DNA]</scope>
    <source>
        <strain evidence="10 11">BLCC-F50</strain>
    </source>
</reference>
<sequence>MRKLSKKAVQQVAFAEVFGIATEALWSNKLRTGLTMLGVVIGIGSVTSITSIGQGIQKNVGQQIQSLGTDVLQVMPGAARSGNIVQGAGSISTLTLEDAKAIAKGAPSAKIVSATLQRSAQVVYGDTNTNTTVYGADLNYPEARNTHPQSGRYFTQEELDRSVQVAVLGSTVQHKLFGNASGLGEKIRIQGGIYRVIGVMESKGSQGPFDRDDAIFIPLTTMSSRLVGNNALRGVSVNTIWIKGENQESLTAAQFQVTNILRLRHNIYNPNNDDFRIMNQADLISTFSNVIGILTILVVAIASISLIVGGIGIANIMLVSVVERTREIGIRKALGASNSAILTQFLIEAVSISTIGGVIGAGSGVLIAFVCSLTFGFPFVVSSGSIIIGFGLSMIVGLTAGVIPARNAAKLDPIAALRSD</sequence>
<evidence type="ECO:0000313" key="11">
    <source>
        <dbReference type="Proteomes" id="UP001576784"/>
    </source>
</evidence>
<dbReference type="PANTHER" id="PTHR30572">
    <property type="entry name" value="MEMBRANE COMPONENT OF TRANSPORTER-RELATED"/>
    <property type="match status" value="1"/>
</dbReference>